<evidence type="ECO:0000259" key="10">
    <source>
        <dbReference type="PROSITE" id="PS50110"/>
    </source>
</evidence>
<dbReference type="EC" id="2.7.13.3" evidence="2"/>
<dbReference type="Gene3D" id="2.30.30.40">
    <property type="entry name" value="SH3 Domains"/>
    <property type="match status" value="1"/>
</dbReference>
<dbReference type="SMART" id="SM00260">
    <property type="entry name" value="CheW"/>
    <property type="match status" value="1"/>
</dbReference>
<proteinExistence type="predicted"/>
<dbReference type="SMART" id="SM01231">
    <property type="entry name" value="H-kinase_dim"/>
    <property type="match status" value="1"/>
</dbReference>
<keyword evidence="13" id="KW-1185">Reference proteome</keyword>
<dbReference type="InterPro" id="IPR004358">
    <property type="entry name" value="Sig_transdc_His_kin-like_C"/>
</dbReference>
<keyword evidence="4" id="KW-0808">Transferase</keyword>
<dbReference type="Proteomes" id="UP001204953">
    <property type="component" value="Unassembled WGS sequence"/>
</dbReference>
<dbReference type="PANTHER" id="PTHR43395">
    <property type="entry name" value="SENSOR HISTIDINE KINASE CHEA"/>
    <property type="match status" value="1"/>
</dbReference>
<dbReference type="InterPro" id="IPR036061">
    <property type="entry name" value="CheW-like_dom_sf"/>
</dbReference>
<dbReference type="InterPro" id="IPR002545">
    <property type="entry name" value="CheW-lke_dom"/>
</dbReference>
<dbReference type="Pfam" id="PF01584">
    <property type="entry name" value="CheW"/>
    <property type="match status" value="1"/>
</dbReference>
<feature type="domain" description="Histidine kinase" evidence="9">
    <location>
        <begin position="183"/>
        <end position="416"/>
    </location>
</feature>
<keyword evidence="3 7" id="KW-0597">Phosphoprotein</keyword>
<evidence type="ECO:0000313" key="12">
    <source>
        <dbReference type="EMBL" id="MCP2732252.1"/>
    </source>
</evidence>
<dbReference type="Pfam" id="PF00072">
    <property type="entry name" value="Response_reg"/>
    <property type="match status" value="1"/>
</dbReference>
<protein>
    <recommendedName>
        <fullName evidence="2">histidine kinase</fullName>
        <ecNumber evidence="2">2.7.13.3</ecNumber>
    </recommendedName>
</protein>
<sequence length="748" mass="84888">ESDLADEIIAKEASLLNLQIEEKDKEKIGQETKFSSPLSPQSSQSTPTPQSPQYPNREKESASVSETVRVNVEHLESLNYSVGELLTNQNRQSLENEQVRVAVRSLLSRLQEHQRLLDQLQDWYDREFNWSRQRWNLEWEMGNQPGDIRMRKNNFLFLNRQSLIANQFDPLELERYNESGLLIQSIIDDAVQLSEATEAIDLFARSSQQTMEKQRRLLTSTRDTLVEARMLPLGDVFSRFPRVLKQLETLHNKPIFLELRGNEVLVDKTIAQKLYDPLLHLIRNAFDHGIESPAIRKQRGKSNQGNIEISAYYRGKHLVIEVRDDGQGLDFELIRKRAVERQLIDGEGARFMNESQLTDLLFEPGFSTAFSVNDLSGRGVGLDVVRSQVQSLQGSVVVESTPYWGTTFRLLIPLSLTIAKLLLIQANDCIYALLSDAIEQIIIPQPSQIRSWEDGKVLRWGTGNDEELIPIFQLGTALDYSSRITKPFSIKYRRLLKTQAQEMPIILIRYEDKLLGLEIDELIGEQELVIRPLGATIVPPSYVYGGSILPDGRLTLVIDGSALMEYLCDRQTYSNTSQSLSVTNATLDQGILTSQEQKQLPGGEYKTDKGVEKIQDLDFRLPKLVLLVDDSITVRQTVSLTLQKAGYQVLQAKDGYEAIEQLQHNANIQLVICDIEMPRMNGFEFLKYRQQDSSLTQIPVVILTSRSGEKHRIIASELGATAYISKPYLEHQLLTTLTDVLGKISVSS</sequence>
<evidence type="ECO:0000259" key="11">
    <source>
        <dbReference type="PROSITE" id="PS50851"/>
    </source>
</evidence>
<dbReference type="GO" id="GO:0005737">
    <property type="term" value="C:cytoplasm"/>
    <property type="evidence" value="ECO:0007669"/>
    <property type="project" value="InterPro"/>
</dbReference>
<keyword evidence="6" id="KW-0902">Two-component regulatory system</keyword>
<dbReference type="InterPro" id="IPR036890">
    <property type="entry name" value="HATPase_C_sf"/>
</dbReference>
<gene>
    <name evidence="12" type="ORF">NJ959_27860</name>
</gene>
<evidence type="ECO:0000256" key="1">
    <source>
        <dbReference type="ARBA" id="ARBA00000085"/>
    </source>
</evidence>
<dbReference type="Gene3D" id="3.30.565.10">
    <property type="entry name" value="Histidine kinase-like ATPase, C-terminal domain"/>
    <property type="match status" value="1"/>
</dbReference>
<comment type="catalytic activity">
    <reaction evidence="1">
        <text>ATP + protein L-histidine = ADP + protein N-phospho-L-histidine.</text>
        <dbReference type="EC" id="2.7.13.3"/>
    </reaction>
</comment>
<evidence type="ECO:0000259" key="9">
    <source>
        <dbReference type="PROSITE" id="PS50109"/>
    </source>
</evidence>
<dbReference type="FunFam" id="3.30.565.10:FF:000016">
    <property type="entry name" value="Chemotaxis protein CheA, putative"/>
    <property type="match status" value="1"/>
</dbReference>
<dbReference type="PROSITE" id="PS50110">
    <property type="entry name" value="RESPONSE_REGULATORY"/>
    <property type="match status" value="1"/>
</dbReference>
<evidence type="ECO:0000256" key="8">
    <source>
        <dbReference type="SAM" id="MobiDB-lite"/>
    </source>
</evidence>
<evidence type="ECO:0000313" key="13">
    <source>
        <dbReference type="Proteomes" id="UP001204953"/>
    </source>
</evidence>
<dbReference type="EMBL" id="JAMZMM010000524">
    <property type="protein sequence ID" value="MCP2732252.1"/>
    <property type="molecule type" value="Genomic_DNA"/>
</dbReference>
<dbReference type="SUPFAM" id="SSF50341">
    <property type="entry name" value="CheW-like"/>
    <property type="match status" value="1"/>
</dbReference>
<dbReference type="InterPro" id="IPR051315">
    <property type="entry name" value="Bact_Chemotaxis_CheA"/>
</dbReference>
<evidence type="ECO:0000256" key="7">
    <source>
        <dbReference type="PROSITE-ProRule" id="PRU00169"/>
    </source>
</evidence>
<dbReference type="PRINTS" id="PR00344">
    <property type="entry name" value="BCTRLSENSOR"/>
</dbReference>
<reference evidence="12" key="1">
    <citation type="submission" date="2022-06" db="EMBL/GenBank/DDBJ databases">
        <title>New cyanobacteria of genus Symplocastrum in benthos of Lake Baikal.</title>
        <authorList>
            <person name="Sorokovikova E."/>
            <person name="Tikhonova I."/>
            <person name="Krasnopeev A."/>
            <person name="Evseev P."/>
            <person name="Gladkikh A."/>
            <person name="Belykh O."/>
        </authorList>
    </citation>
    <scope>NUCLEOTIDE SEQUENCE</scope>
    <source>
        <strain evidence="12">BBK-W-15</strain>
    </source>
</reference>
<dbReference type="GO" id="GO:0006935">
    <property type="term" value="P:chemotaxis"/>
    <property type="evidence" value="ECO:0007669"/>
    <property type="project" value="InterPro"/>
</dbReference>
<dbReference type="SUPFAM" id="SSF52172">
    <property type="entry name" value="CheY-like"/>
    <property type="match status" value="1"/>
</dbReference>
<feature type="compositionally biased region" description="Basic and acidic residues" evidence="8">
    <location>
        <begin position="20"/>
        <end position="30"/>
    </location>
</feature>
<name>A0AAE3GY60_9CYAN</name>
<dbReference type="AlphaFoldDB" id="A0AAE3GY60"/>
<dbReference type="PROSITE" id="PS50851">
    <property type="entry name" value="CHEW"/>
    <property type="match status" value="1"/>
</dbReference>
<dbReference type="RefSeq" id="WP_254014976.1">
    <property type="nucleotide sequence ID" value="NZ_JAMZMM010000524.1"/>
</dbReference>
<dbReference type="SUPFAM" id="SSF47384">
    <property type="entry name" value="Homodimeric domain of signal transducing histidine kinase"/>
    <property type="match status" value="1"/>
</dbReference>
<dbReference type="SUPFAM" id="SSF55874">
    <property type="entry name" value="ATPase domain of HSP90 chaperone/DNA topoisomerase II/histidine kinase"/>
    <property type="match status" value="1"/>
</dbReference>
<dbReference type="InterPro" id="IPR036097">
    <property type="entry name" value="HisK_dim/P_sf"/>
</dbReference>
<feature type="non-terminal residue" evidence="12">
    <location>
        <position position="1"/>
    </location>
</feature>
<evidence type="ECO:0000256" key="6">
    <source>
        <dbReference type="ARBA" id="ARBA00023012"/>
    </source>
</evidence>
<dbReference type="InterPro" id="IPR001789">
    <property type="entry name" value="Sig_transdc_resp-reg_receiver"/>
</dbReference>
<feature type="domain" description="Response regulatory" evidence="10">
    <location>
        <begin position="624"/>
        <end position="741"/>
    </location>
</feature>
<feature type="modified residue" description="4-aspartylphosphate" evidence="7">
    <location>
        <position position="674"/>
    </location>
</feature>
<comment type="caution">
    <text evidence="12">The sequence shown here is derived from an EMBL/GenBank/DDBJ whole genome shotgun (WGS) entry which is preliminary data.</text>
</comment>
<keyword evidence="5" id="KW-0418">Kinase</keyword>
<dbReference type="InterPro" id="IPR005467">
    <property type="entry name" value="His_kinase_dom"/>
</dbReference>
<dbReference type="SMART" id="SM00387">
    <property type="entry name" value="HATPase_c"/>
    <property type="match status" value="1"/>
</dbReference>
<dbReference type="InterPro" id="IPR011006">
    <property type="entry name" value="CheY-like_superfamily"/>
</dbReference>
<dbReference type="PANTHER" id="PTHR43395:SF1">
    <property type="entry name" value="CHEMOTAXIS PROTEIN CHEA"/>
    <property type="match status" value="1"/>
</dbReference>
<dbReference type="SMART" id="SM00448">
    <property type="entry name" value="REC"/>
    <property type="match status" value="1"/>
</dbReference>
<accession>A0AAE3GY60</accession>
<feature type="region of interest" description="Disordered" evidence="8">
    <location>
        <begin position="20"/>
        <end position="66"/>
    </location>
</feature>
<dbReference type="Gene3D" id="1.10.287.560">
    <property type="entry name" value="Histidine kinase CheA-like, homodimeric domain"/>
    <property type="match status" value="1"/>
</dbReference>
<organism evidence="12 13">
    <name type="scientific">Limnofasciculus baicalensis BBK-W-15</name>
    <dbReference type="NCBI Taxonomy" id="2699891"/>
    <lineage>
        <taxon>Bacteria</taxon>
        <taxon>Bacillati</taxon>
        <taxon>Cyanobacteriota</taxon>
        <taxon>Cyanophyceae</taxon>
        <taxon>Coleofasciculales</taxon>
        <taxon>Coleofasciculaceae</taxon>
        <taxon>Limnofasciculus</taxon>
        <taxon>Limnofasciculus baicalensis</taxon>
    </lineage>
</organism>
<evidence type="ECO:0000256" key="2">
    <source>
        <dbReference type="ARBA" id="ARBA00012438"/>
    </source>
</evidence>
<dbReference type="GO" id="GO:0000155">
    <property type="term" value="F:phosphorelay sensor kinase activity"/>
    <property type="evidence" value="ECO:0007669"/>
    <property type="project" value="InterPro"/>
</dbReference>
<dbReference type="InterPro" id="IPR003594">
    <property type="entry name" value="HATPase_dom"/>
</dbReference>
<dbReference type="Gene3D" id="3.40.50.2300">
    <property type="match status" value="1"/>
</dbReference>
<dbReference type="PROSITE" id="PS50109">
    <property type="entry name" value="HIS_KIN"/>
    <property type="match status" value="1"/>
</dbReference>
<dbReference type="InterPro" id="IPR004105">
    <property type="entry name" value="CheA-like_dim"/>
</dbReference>
<evidence type="ECO:0000256" key="3">
    <source>
        <dbReference type="ARBA" id="ARBA00022553"/>
    </source>
</evidence>
<evidence type="ECO:0000256" key="4">
    <source>
        <dbReference type="ARBA" id="ARBA00022679"/>
    </source>
</evidence>
<feature type="domain" description="CheW-like" evidence="11">
    <location>
        <begin position="418"/>
        <end position="569"/>
    </location>
</feature>
<dbReference type="InterPro" id="IPR037006">
    <property type="entry name" value="CheA-like_homodim_sf"/>
</dbReference>
<feature type="compositionally biased region" description="Low complexity" evidence="8">
    <location>
        <begin position="35"/>
        <end position="53"/>
    </location>
</feature>
<evidence type="ECO:0000256" key="5">
    <source>
        <dbReference type="ARBA" id="ARBA00022777"/>
    </source>
</evidence>
<dbReference type="Pfam" id="PF02518">
    <property type="entry name" value="HATPase_c"/>
    <property type="match status" value="1"/>
</dbReference>